<sequence>MATTGVRFDATAARDAAFRLDGLADRLENDLKDGVQTLHVAPSGIDEVSLRAAQTMNDVAGSYTDSATAGVHELRKLAATLRAQADSFGRAETESAEALGGTEAV</sequence>
<keyword evidence="3" id="KW-1185">Reference proteome</keyword>
<evidence type="ECO:0000313" key="2">
    <source>
        <dbReference type="EMBL" id="QIS09003.1"/>
    </source>
</evidence>
<name>A0A6G9Y7H2_9NOCA</name>
<dbReference type="InterPro" id="IPR000084">
    <property type="entry name" value="PE-PGRS_N"/>
</dbReference>
<organism evidence="2 3">
    <name type="scientific">Nocardia arthritidis</name>
    <dbReference type="NCBI Taxonomy" id="228602"/>
    <lineage>
        <taxon>Bacteria</taxon>
        <taxon>Bacillati</taxon>
        <taxon>Actinomycetota</taxon>
        <taxon>Actinomycetes</taxon>
        <taxon>Mycobacteriales</taxon>
        <taxon>Nocardiaceae</taxon>
        <taxon>Nocardia</taxon>
    </lineage>
</organism>
<dbReference type="EMBL" id="CP046172">
    <property type="protein sequence ID" value="QIS09003.1"/>
    <property type="molecule type" value="Genomic_DNA"/>
</dbReference>
<protein>
    <submittedName>
        <fullName evidence="2">PE domain-containing protein</fullName>
    </submittedName>
</protein>
<gene>
    <name evidence="2" type="ORF">F5544_05455</name>
</gene>
<dbReference type="Pfam" id="PF00934">
    <property type="entry name" value="PE"/>
    <property type="match status" value="1"/>
</dbReference>
<proteinExistence type="predicted"/>
<evidence type="ECO:0000259" key="1">
    <source>
        <dbReference type="Pfam" id="PF00934"/>
    </source>
</evidence>
<dbReference type="AlphaFoldDB" id="A0A6G9Y7H2"/>
<dbReference type="KEGG" id="nah:F5544_05455"/>
<dbReference type="Gene3D" id="1.10.287.850">
    <property type="entry name" value="HP0062-like domain"/>
    <property type="match status" value="1"/>
</dbReference>
<accession>A0A6G9Y7H2</accession>
<dbReference type="RefSeq" id="WP_167472169.1">
    <property type="nucleotide sequence ID" value="NZ_CP046172.1"/>
</dbReference>
<feature type="domain" description="PE" evidence="1">
    <location>
        <begin position="8"/>
        <end position="94"/>
    </location>
</feature>
<reference evidence="2 3" key="1">
    <citation type="journal article" date="2019" name="ACS Chem. Biol.">
        <title>Identification and Mobilization of a Cryptic Antibiotic Biosynthesis Gene Locus from a Human-Pathogenic Nocardia Isolate.</title>
        <authorList>
            <person name="Herisse M."/>
            <person name="Ishida K."/>
            <person name="Porter J.L."/>
            <person name="Howden B."/>
            <person name="Hertweck C."/>
            <person name="Stinear T.P."/>
            <person name="Pidot S.J."/>
        </authorList>
    </citation>
    <scope>NUCLEOTIDE SEQUENCE [LARGE SCALE GENOMIC DNA]</scope>
    <source>
        <strain evidence="2 3">AUSMDU00012717</strain>
    </source>
</reference>
<evidence type="ECO:0000313" key="3">
    <source>
        <dbReference type="Proteomes" id="UP000503540"/>
    </source>
</evidence>
<dbReference type="Proteomes" id="UP000503540">
    <property type="component" value="Chromosome"/>
</dbReference>